<dbReference type="WBParaSite" id="SBAD_0000015001-mRNA-1">
    <property type="protein sequence ID" value="SBAD_0000015001-mRNA-1"/>
    <property type="gene ID" value="SBAD_0000015001"/>
</dbReference>
<evidence type="ECO:0000256" key="7">
    <source>
        <dbReference type="ARBA" id="ARBA00023170"/>
    </source>
</evidence>
<feature type="transmembrane region" description="Helical" evidence="9">
    <location>
        <begin position="55"/>
        <end position="76"/>
    </location>
</feature>
<dbReference type="AlphaFoldDB" id="A0A183I945"/>
<protein>
    <submittedName>
        <fullName evidence="13">G_PROTEIN_RECEP_F1_2 domain-containing protein</fullName>
    </submittedName>
</protein>
<dbReference type="GO" id="GO:0004930">
    <property type="term" value="F:G protein-coupled receptor activity"/>
    <property type="evidence" value="ECO:0007669"/>
    <property type="project" value="UniProtKB-KW"/>
</dbReference>
<comment type="subcellular location">
    <subcellularLocation>
        <location evidence="1">Cell membrane</location>
        <topology evidence="1">Multi-pass membrane protein</topology>
    </subcellularLocation>
</comment>
<keyword evidence="8" id="KW-0807">Transducer</keyword>
<dbReference type="GO" id="GO:0005886">
    <property type="term" value="C:plasma membrane"/>
    <property type="evidence" value="ECO:0007669"/>
    <property type="project" value="UniProtKB-SubCell"/>
</dbReference>
<evidence type="ECO:0000256" key="1">
    <source>
        <dbReference type="ARBA" id="ARBA00004651"/>
    </source>
</evidence>
<proteinExistence type="predicted"/>
<dbReference type="PROSITE" id="PS50262">
    <property type="entry name" value="G_PROTEIN_RECEP_F1_2"/>
    <property type="match status" value="1"/>
</dbReference>
<gene>
    <name evidence="11" type="ORF">SBAD_LOCUS139</name>
</gene>
<dbReference type="InterPro" id="IPR017452">
    <property type="entry name" value="GPCR_Rhodpsn_7TM"/>
</dbReference>
<evidence type="ECO:0000313" key="12">
    <source>
        <dbReference type="Proteomes" id="UP000270296"/>
    </source>
</evidence>
<keyword evidence="3 9" id="KW-0812">Transmembrane</keyword>
<evidence type="ECO:0000256" key="9">
    <source>
        <dbReference type="SAM" id="Phobius"/>
    </source>
</evidence>
<evidence type="ECO:0000256" key="6">
    <source>
        <dbReference type="ARBA" id="ARBA00023136"/>
    </source>
</evidence>
<evidence type="ECO:0000256" key="5">
    <source>
        <dbReference type="ARBA" id="ARBA00023040"/>
    </source>
</evidence>
<dbReference type="Gene3D" id="1.20.1070.10">
    <property type="entry name" value="Rhodopsin 7-helix transmembrane proteins"/>
    <property type="match status" value="1"/>
</dbReference>
<evidence type="ECO:0000256" key="3">
    <source>
        <dbReference type="ARBA" id="ARBA00022692"/>
    </source>
</evidence>
<reference evidence="11 12" key="2">
    <citation type="submission" date="2018-11" db="EMBL/GenBank/DDBJ databases">
        <authorList>
            <consortium name="Pathogen Informatics"/>
        </authorList>
    </citation>
    <scope>NUCLEOTIDE SEQUENCE [LARGE SCALE GENOMIC DNA]</scope>
</reference>
<evidence type="ECO:0000256" key="4">
    <source>
        <dbReference type="ARBA" id="ARBA00022989"/>
    </source>
</evidence>
<evidence type="ECO:0000313" key="11">
    <source>
        <dbReference type="EMBL" id="VDO80022.1"/>
    </source>
</evidence>
<accession>A0A183I945</accession>
<feature type="domain" description="G-protein coupled receptors family 1 profile" evidence="10">
    <location>
        <begin position="25"/>
        <end position="198"/>
    </location>
</feature>
<sequence>MTTGQCFSQGIHIYFFETGFLSLSYHLLLISIDRAAIVNLYSWSRVFNATLTVRMIVLINVTTTVDFCAVIALRLACGHQLTTMSAKCYHDDVVGVSHFAYHLYTTLVVSFLIVFVYIGAVVTMWMKRYNVGVDQSRRQREEAVTKRVSVLIVPIFLFHIIPFTLYAVVDEAMPYFQITAIYIWLLGCFNSTLNNFVYAFLHPELRKILYRIVLCCSNRRIQVSSLNPAGFHTEHILRRSSDRPRVHAIQHLI</sequence>
<keyword evidence="2" id="KW-1003">Cell membrane</keyword>
<organism evidence="13">
    <name type="scientific">Soboliphyme baturini</name>
    <dbReference type="NCBI Taxonomy" id="241478"/>
    <lineage>
        <taxon>Eukaryota</taxon>
        <taxon>Metazoa</taxon>
        <taxon>Ecdysozoa</taxon>
        <taxon>Nematoda</taxon>
        <taxon>Enoplea</taxon>
        <taxon>Dorylaimia</taxon>
        <taxon>Dioctophymatida</taxon>
        <taxon>Dioctophymatoidea</taxon>
        <taxon>Soboliphymatidae</taxon>
        <taxon>Soboliphyme</taxon>
    </lineage>
</organism>
<feature type="transmembrane region" description="Helical" evidence="9">
    <location>
        <begin position="147"/>
        <end position="169"/>
    </location>
</feature>
<feature type="transmembrane region" description="Helical" evidence="9">
    <location>
        <begin position="101"/>
        <end position="126"/>
    </location>
</feature>
<dbReference type="InterPro" id="IPR050569">
    <property type="entry name" value="TAAR"/>
</dbReference>
<keyword evidence="5" id="KW-0297">G-protein coupled receptor</keyword>
<keyword evidence="12" id="KW-1185">Reference proteome</keyword>
<reference evidence="13" key="1">
    <citation type="submission" date="2016-06" db="UniProtKB">
        <authorList>
            <consortium name="WormBaseParasite"/>
        </authorList>
    </citation>
    <scope>IDENTIFICATION</scope>
</reference>
<keyword evidence="6 9" id="KW-0472">Membrane</keyword>
<evidence type="ECO:0000256" key="8">
    <source>
        <dbReference type="ARBA" id="ARBA00023224"/>
    </source>
</evidence>
<dbReference type="SUPFAM" id="SSF81321">
    <property type="entry name" value="Family A G protein-coupled receptor-like"/>
    <property type="match status" value="1"/>
</dbReference>
<dbReference type="PANTHER" id="PTHR24249">
    <property type="entry name" value="HISTAMINE RECEPTOR-RELATED G-PROTEIN COUPLED RECEPTOR"/>
    <property type="match status" value="1"/>
</dbReference>
<keyword evidence="4 9" id="KW-1133">Transmembrane helix</keyword>
<name>A0A183I945_9BILA</name>
<feature type="transmembrane region" description="Helical" evidence="9">
    <location>
        <begin position="181"/>
        <end position="201"/>
    </location>
</feature>
<dbReference type="Proteomes" id="UP000270296">
    <property type="component" value="Unassembled WGS sequence"/>
</dbReference>
<evidence type="ECO:0000256" key="2">
    <source>
        <dbReference type="ARBA" id="ARBA00022475"/>
    </source>
</evidence>
<evidence type="ECO:0000313" key="13">
    <source>
        <dbReference type="WBParaSite" id="SBAD_0000015001-mRNA-1"/>
    </source>
</evidence>
<evidence type="ECO:0000259" key="10">
    <source>
        <dbReference type="PROSITE" id="PS50262"/>
    </source>
</evidence>
<keyword evidence="7" id="KW-0675">Receptor</keyword>
<dbReference type="EMBL" id="UZAM01000223">
    <property type="protein sequence ID" value="VDO80022.1"/>
    <property type="molecule type" value="Genomic_DNA"/>
</dbReference>